<feature type="domain" description="AB hydrolase-1" evidence="3">
    <location>
        <begin position="38"/>
        <end position="152"/>
    </location>
</feature>
<name>A0A6A6YSI6_9PEZI</name>
<dbReference type="PANTHER" id="PTHR43329">
    <property type="entry name" value="EPOXIDE HYDROLASE"/>
    <property type="match status" value="1"/>
</dbReference>
<proteinExistence type="inferred from homology"/>
<gene>
    <name evidence="4 6" type="ORF">BDZ99DRAFT_497518</name>
</gene>
<dbReference type="Pfam" id="PF00561">
    <property type="entry name" value="Abhydrolase_1"/>
    <property type="match status" value="1"/>
</dbReference>
<protein>
    <submittedName>
        <fullName evidence="4 6">Alpha/beta-hydrolase</fullName>
    </submittedName>
</protein>
<reference evidence="6" key="2">
    <citation type="submission" date="2020-04" db="EMBL/GenBank/DDBJ databases">
        <authorList>
            <consortium name="NCBI Genome Project"/>
        </authorList>
    </citation>
    <scope>NUCLEOTIDE SEQUENCE</scope>
    <source>
        <strain evidence="6">CBS 304.34</strain>
    </source>
</reference>
<dbReference type="InterPro" id="IPR000639">
    <property type="entry name" value="Epox_hydrolase-like"/>
</dbReference>
<dbReference type="Gene3D" id="3.40.50.1820">
    <property type="entry name" value="alpha/beta hydrolase"/>
    <property type="match status" value="1"/>
</dbReference>
<keyword evidence="1 4" id="KW-0378">Hydrolase</keyword>
<evidence type="ECO:0000256" key="1">
    <source>
        <dbReference type="ARBA" id="ARBA00022801"/>
    </source>
</evidence>
<keyword evidence="5" id="KW-1185">Reference proteome</keyword>
<dbReference type="GO" id="GO:0016787">
    <property type="term" value="F:hydrolase activity"/>
    <property type="evidence" value="ECO:0007669"/>
    <property type="project" value="UniProtKB-KW"/>
</dbReference>
<evidence type="ECO:0000259" key="3">
    <source>
        <dbReference type="Pfam" id="PF00561"/>
    </source>
</evidence>
<accession>A0A6A6YSI6</accession>
<dbReference type="RefSeq" id="XP_033578856.1">
    <property type="nucleotide sequence ID" value="XM_033723521.1"/>
</dbReference>
<dbReference type="AlphaFoldDB" id="A0A6A6YSI6"/>
<sequence length="326" mass="35717">MEIQDQFMTHNGLRKSHVNNPAVCTYSRGLEHISATNPALVLLHGYPQSAYIWRHMIPLLPKSAPLFIPDLPGYGNSEAPTAHDKLSVGLAVLSALHSVLKEQSENSSKDDTIPVMLIGHDRGARIAHRLGVSGAPDIRILGVTLIDIVPTSTQWAGAGNPHENAGFFHWPFLANVELATKMITAYGGDKFCVDMIGRWVGNTPKGLARMKEGDSYKVYADSFLRESVIRATCQDYEAGAGVDVDVQKEDQKAGRKLQVPVLLIYGAEHIGRRFDVKKEWIDWVGEGVKITDRGLGDGIGHFAAEEAPEETTEAILSWQKSLLKSS</sequence>
<evidence type="ECO:0000313" key="6">
    <source>
        <dbReference type="RefSeq" id="XP_033578856.1"/>
    </source>
</evidence>
<evidence type="ECO:0000256" key="2">
    <source>
        <dbReference type="ARBA" id="ARBA00038334"/>
    </source>
</evidence>
<dbReference type="SUPFAM" id="SSF53474">
    <property type="entry name" value="alpha/beta-Hydrolases"/>
    <property type="match status" value="1"/>
</dbReference>
<evidence type="ECO:0000313" key="4">
    <source>
        <dbReference type="EMBL" id="KAF2811892.1"/>
    </source>
</evidence>
<evidence type="ECO:0000313" key="5">
    <source>
        <dbReference type="Proteomes" id="UP000504636"/>
    </source>
</evidence>
<organism evidence="4">
    <name type="scientific">Mytilinidion resinicola</name>
    <dbReference type="NCBI Taxonomy" id="574789"/>
    <lineage>
        <taxon>Eukaryota</taxon>
        <taxon>Fungi</taxon>
        <taxon>Dikarya</taxon>
        <taxon>Ascomycota</taxon>
        <taxon>Pezizomycotina</taxon>
        <taxon>Dothideomycetes</taxon>
        <taxon>Pleosporomycetidae</taxon>
        <taxon>Mytilinidiales</taxon>
        <taxon>Mytilinidiaceae</taxon>
        <taxon>Mytilinidion</taxon>
    </lineage>
</organism>
<dbReference type="OrthoDB" id="408373at2759"/>
<reference evidence="6" key="3">
    <citation type="submission" date="2025-04" db="UniProtKB">
        <authorList>
            <consortium name="RefSeq"/>
        </authorList>
    </citation>
    <scope>IDENTIFICATION</scope>
    <source>
        <strain evidence="6">CBS 304.34</strain>
    </source>
</reference>
<dbReference type="InterPro" id="IPR029058">
    <property type="entry name" value="AB_hydrolase_fold"/>
</dbReference>
<dbReference type="PRINTS" id="PR00412">
    <property type="entry name" value="EPOXHYDRLASE"/>
</dbReference>
<comment type="similarity">
    <text evidence="2">Belongs to the AB hydrolase superfamily. Epoxide hydrolase family.</text>
</comment>
<reference evidence="4 6" key="1">
    <citation type="journal article" date="2020" name="Stud. Mycol.">
        <title>101 Dothideomycetes genomes: a test case for predicting lifestyles and emergence of pathogens.</title>
        <authorList>
            <person name="Haridas S."/>
            <person name="Albert R."/>
            <person name="Binder M."/>
            <person name="Bloem J."/>
            <person name="Labutti K."/>
            <person name="Salamov A."/>
            <person name="Andreopoulos B."/>
            <person name="Baker S."/>
            <person name="Barry K."/>
            <person name="Bills G."/>
            <person name="Bluhm B."/>
            <person name="Cannon C."/>
            <person name="Castanera R."/>
            <person name="Culley D."/>
            <person name="Daum C."/>
            <person name="Ezra D."/>
            <person name="Gonzalez J."/>
            <person name="Henrissat B."/>
            <person name="Kuo A."/>
            <person name="Liang C."/>
            <person name="Lipzen A."/>
            <person name="Lutzoni F."/>
            <person name="Magnuson J."/>
            <person name="Mondo S."/>
            <person name="Nolan M."/>
            <person name="Ohm R."/>
            <person name="Pangilinan J."/>
            <person name="Park H.-J."/>
            <person name="Ramirez L."/>
            <person name="Alfaro M."/>
            <person name="Sun H."/>
            <person name="Tritt A."/>
            <person name="Yoshinaga Y."/>
            <person name="Zwiers L.-H."/>
            <person name="Turgeon B."/>
            <person name="Goodwin S."/>
            <person name="Spatafora J."/>
            <person name="Crous P."/>
            <person name="Grigoriev I."/>
        </authorList>
    </citation>
    <scope>NUCLEOTIDE SEQUENCE</scope>
    <source>
        <strain evidence="4 6">CBS 304.34</strain>
    </source>
</reference>
<dbReference type="InterPro" id="IPR000073">
    <property type="entry name" value="AB_hydrolase_1"/>
</dbReference>
<dbReference type="GeneID" id="54464414"/>
<dbReference type="Proteomes" id="UP000504636">
    <property type="component" value="Unplaced"/>
</dbReference>
<dbReference type="EMBL" id="MU003698">
    <property type="protein sequence ID" value="KAF2811892.1"/>
    <property type="molecule type" value="Genomic_DNA"/>
</dbReference>